<evidence type="ECO:0000256" key="3">
    <source>
        <dbReference type="ARBA" id="ARBA00022475"/>
    </source>
</evidence>
<evidence type="ECO:0000259" key="11">
    <source>
        <dbReference type="Pfam" id="PF02355"/>
    </source>
</evidence>
<feature type="domain" description="Protein translocase subunit SecDF P1" evidence="12">
    <location>
        <begin position="69"/>
        <end position="125"/>
    </location>
</feature>
<dbReference type="RefSeq" id="WP_369044623.1">
    <property type="nucleotide sequence ID" value="NZ_CP163302.1"/>
</dbReference>
<evidence type="ECO:0000256" key="4">
    <source>
        <dbReference type="ARBA" id="ARBA00022692"/>
    </source>
</evidence>
<dbReference type="InterPro" id="IPR054384">
    <property type="entry name" value="SecDF_P1_head"/>
</dbReference>
<comment type="function">
    <text evidence="9">Part of the Sec protein translocase complex. Interacts with the SecYEG preprotein conducting channel. SecDF uses the proton motive force (PMF) to complete protein translocation after the ATP-dependent function of SecA.</text>
</comment>
<proteinExistence type="inferred from homology"/>
<accession>A0AB39KYP9</accession>
<evidence type="ECO:0000256" key="8">
    <source>
        <dbReference type="ARBA" id="ARBA00023136"/>
    </source>
</evidence>
<dbReference type="GO" id="GO:0043952">
    <property type="term" value="P:protein transport by the Sec complex"/>
    <property type="evidence" value="ECO:0007669"/>
    <property type="project" value="UniProtKB-UniRule"/>
</dbReference>
<feature type="domain" description="Protein export membrane protein SecD/SecF C-terminal" evidence="11">
    <location>
        <begin position="322"/>
        <end position="496"/>
    </location>
</feature>
<evidence type="ECO:0000256" key="9">
    <source>
        <dbReference type="HAMAP-Rule" id="MF_01463"/>
    </source>
</evidence>
<feature type="compositionally biased region" description="Polar residues" evidence="10">
    <location>
        <begin position="566"/>
        <end position="589"/>
    </location>
</feature>
<evidence type="ECO:0000259" key="13">
    <source>
        <dbReference type="Pfam" id="PF22599"/>
    </source>
</evidence>
<dbReference type="AlphaFoldDB" id="A0AB39KYP9"/>
<comment type="caution">
    <text evidence="9">Lacks conserved residue(s) required for the propagation of feature annotation.</text>
</comment>
<dbReference type="HAMAP" id="MF_01463_B">
    <property type="entry name" value="SecD_B"/>
    <property type="match status" value="1"/>
</dbReference>
<evidence type="ECO:0000256" key="6">
    <source>
        <dbReference type="ARBA" id="ARBA00022989"/>
    </source>
</evidence>
<keyword evidence="2 9" id="KW-0813">Transport</keyword>
<dbReference type="InterPro" id="IPR055344">
    <property type="entry name" value="SecD_SecF_C_bact"/>
</dbReference>
<feature type="transmembrane region" description="Helical" evidence="9">
    <location>
        <begin position="470"/>
        <end position="489"/>
    </location>
</feature>
<dbReference type="GO" id="GO:0005886">
    <property type="term" value="C:plasma membrane"/>
    <property type="evidence" value="ECO:0007669"/>
    <property type="project" value="UniProtKB-SubCell"/>
</dbReference>
<dbReference type="KEGG" id="spue:AB5L97_10135"/>
<feature type="transmembrane region" description="Helical" evidence="9">
    <location>
        <begin position="342"/>
        <end position="360"/>
    </location>
</feature>
<organism evidence="14">
    <name type="scientific">Sinomonas puerhi</name>
    <dbReference type="NCBI Taxonomy" id="3238584"/>
    <lineage>
        <taxon>Bacteria</taxon>
        <taxon>Bacillati</taxon>
        <taxon>Actinomycetota</taxon>
        <taxon>Actinomycetes</taxon>
        <taxon>Micrococcales</taxon>
        <taxon>Micrococcaceae</taxon>
        <taxon>Sinomonas</taxon>
    </lineage>
</organism>
<evidence type="ECO:0000313" key="14">
    <source>
        <dbReference type="EMBL" id="XDP43686.1"/>
    </source>
</evidence>
<keyword evidence="6 9" id="KW-1133">Transmembrane helix</keyword>
<evidence type="ECO:0000256" key="5">
    <source>
        <dbReference type="ARBA" id="ARBA00022927"/>
    </source>
</evidence>
<dbReference type="Pfam" id="PF22599">
    <property type="entry name" value="SecDF_P1_head"/>
    <property type="match status" value="1"/>
</dbReference>
<sequence>MARSRTRPGLRTLISLGVILLALAGILAGGAIAGKASWAPKLALDLEGGTQMILSPKVSGGSQINQDQLNQAVEIIRQRVDGSGVSEAEISTQSGRNVIVSLPGTPSAQTRQLIQASADMNFRPVLTAGDPAAVPQAQQLTDDKLPKPTAAPTNASDDNWVTADVYKQFEALDCTQPQPEKTDRSDPAKPLVTCQPASGAQPAIKYILGPVEVVGTDIAGSTFQLQQGQQGAVTNEWAVNIQFNSDGTDKFKAVTQRLNGYYVANQNSPKAQFAIVLDDKVLSAPRTLAVITDGRPQITGNFTQQSAQTLSDQLRYGALPISFDIQSEEQISATLGTQQLEMGLLAGGIGLLLVVVYSLFQYRALGFVTIFSLVVAGVLTYLAIAILGWTENYRLSLAGVAGLIVAIGQTADSFIVYFERIRDELREGRGLVSAVENGWKRAKRTVLASKAVNLLAAVVLYFVAVGNVRGFAFTLGLTAIADLIVVFLFTHPTLQTLARTKFFGEGHRFSGLDPERLGAVPLYRGAGRLREASEAAKSTLKPKNAAAMGEAGRRMTIAERRAADSQKPTEMTSTSGRSSRASENTGEEN</sequence>
<gene>
    <name evidence="9 14" type="primary">secD</name>
    <name evidence="14" type="ORF">AB5L97_10135</name>
</gene>
<dbReference type="Gene3D" id="3.30.70.3220">
    <property type="match status" value="1"/>
</dbReference>
<feature type="domain" description="SecDF P1 head subdomain" evidence="13">
    <location>
        <begin position="212"/>
        <end position="321"/>
    </location>
</feature>
<evidence type="ECO:0000259" key="12">
    <source>
        <dbReference type="Pfam" id="PF21760"/>
    </source>
</evidence>
<keyword evidence="8 9" id="KW-0472">Membrane</keyword>
<comment type="subunit">
    <text evidence="9">Forms a complex with SecF. Part of the essential Sec protein translocation apparatus which comprises SecA, SecYEG and auxiliary proteins SecDF. Other proteins may also be involved.</text>
</comment>
<dbReference type="EMBL" id="CP163302">
    <property type="protein sequence ID" value="XDP43686.1"/>
    <property type="molecule type" value="Genomic_DNA"/>
</dbReference>
<dbReference type="Gene3D" id="3.30.1360.200">
    <property type="match status" value="1"/>
</dbReference>
<feature type="compositionally biased region" description="Basic and acidic residues" evidence="10">
    <location>
        <begin position="551"/>
        <end position="564"/>
    </location>
</feature>
<name>A0AB39KYP9_9MICC</name>
<keyword evidence="4 9" id="KW-0812">Transmembrane</keyword>
<dbReference type="NCBIfam" id="TIGR00916">
    <property type="entry name" value="2A0604s01"/>
    <property type="match status" value="1"/>
</dbReference>
<reference evidence="14" key="1">
    <citation type="submission" date="2024-07" db="EMBL/GenBank/DDBJ databases">
        <authorList>
            <person name="fu j."/>
        </authorList>
    </citation>
    <scope>NUCLEOTIDE SEQUENCE</scope>
    <source>
        <strain evidence="14">P10A9</strain>
    </source>
</reference>
<feature type="transmembrane region" description="Helical" evidence="9">
    <location>
        <begin position="447"/>
        <end position="464"/>
    </location>
</feature>
<dbReference type="PANTHER" id="PTHR30081:SF1">
    <property type="entry name" value="PROTEIN TRANSLOCASE SUBUNIT SECD"/>
    <property type="match status" value="1"/>
</dbReference>
<dbReference type="GO" id="GO:0015450">
    <property type="term" value="F:protein-transporting ATPase activity"/>
    <property type="evidence" value="ECO:0007669"/>
    <property type="project" value="InterPro"/>
</dbReference>
<dbReference type="InterPro" id="IPR048634">
    <property type="entry name" value="SecD_SecF_C"/>
</dbReference>
<dbReference type="GO" id="GO:0006605">
    <property type="term" value="P:protein targeting"/>
    <property type="evidence" value="ECO:0007669"/>
    <property type="project" value="UniProtKB-UniRule"/>
</dbReference>
<comment type="similarity">
    <text evidence="9">Belongs to the SecD/SecF family. SecD subfamily.</text>
</comment>
<feature type="region of interest" description="Disordered" evidence="10">
    <location>
        <begin position="533"/>
        <end position="589"/>
    </location>
</feature>
<protein>
    <recommendedName>
        <fullName evidence="9">Protein translocase subunit SecD</fullName>
    </recommendedName>
</protein>
<dbReference type="Pfam" id="PF21760">
    <property type="entry name" value="SecD_1st"/>
    <property type="match status" value="1"/>
</dbReference>
<evidence type="ECO:0000256" key="1">
    <source>
        <dbReference type="ARBA" id="ARBA00004651"/>
    </source>
</evidence>
<comment type="subcellular location">
    <subcellularLocation>
        <location evidence="1 9">Cell membrane</location>
        <topology evidence="1 9">Multi-pass membrane protein</topology>
    </subcellularLocation>
</comment>
<dbReference type="InterPro" id="IPR005791">
    <property type="entry name" value="SecD"/>
</dbReference>
<dbReference type="NCBIfam" id="TIGR01129">
    <property type="entry name" value="secD"/>
    <property type="match status" value="1"/>
</dbReference>
<dbReference type="PANTHER" id="PTHR30081">
    <property type="entry name" value="PROTEIN-EXPORT MEMBRANE PROTEIN SEC"/>
    <property type="match status" value="1"/>
</dbReference>
<dbReference type="InterPro" id="IPR048631">
    <property type="entry name" value="SecD_1st"/>
</dbReference>
<feature type="region of interest" description="Disordered" evidence="10">
    <location>
        <begin position="140"/>
        <end position="159"/>
    </location>
</feature>
<evidence type="ECO:0000256" key="2">
    <source>
        <dbReference type="ARBA" id="ARBA00022448"/>
    </source>
</evidence>
<dbReference type="SUPFAM" id="SSF82866">
    <property type="entry name" value="Multidrug efflux transporter AcrB transmembrane domain"/>
    <property type="match status" value="1"/>
</dbReference>
<dbReference type="Pfam" id="PF02355">
    <property type="entry name" value="SecD_SecF_C"/>
    <property type="match status" value="1"/>
</dbReference>
<feature type="transmembrane region" description="Helical" evidence="9">
    <location>
        <begin position="395"/>
        <end position="418"/>
    </location>
</feature>
<keyword evidence="3 9" id="KW-1003">Cell membrane</keyword>
<evidence type="ECO:0000256" key="7">
    <source>
        <dbReference type="ARBA" id="ARBA00023010"/>
    </source>
</evidence>
<dbReference type="InterPro" id="IPR022813">
    <property type="entry name" value="SecD/SecF_arch_bac"/>
</dbReference>
<evidence type="ECO:0000256" key="10">
    <source>
        <dbReference type="SAM" id="MobiDB-lite"/>
    </source>
</evidence>
<keyword evidence="5 9" id="KW-0653">Protein transport</keyword>
<keyword evidence="7 9" id="KW-0811">Translocation</keyword>
<feature type="transmembrane region" description="Helical" evidence="9">
    <location>
        <begin position="367"/>
        <end position="389"/>
    </location>
</feature>
<dbReference type="GO" id="GO:0065002">
    <property type="term" value="P:intracellular protein transmembrane transport"/>
    <property type="evidence" value="ECO:0007669"/>
    <property type="project" value="UniProtKB-UniRule"/>
</dbReference>